<dbReference type="SMART" id="SM00228">
    <property type="entry name" value="PDZ"/>
    <property type="match status" value="1"/>
</dbReference>
<keyword evidence="4" id="KW-0812">Transmembrane</keyword>
<comment type="caution">
    <text evidence="6">The sequence shown here is derived from an EMBL/GenBank/DDBJ whole genome shotgun (WGS) entry which is preliminary data.</text>
</comment>
<evidence type="ECO:0000256" key="2">
    <source>
        <dbReference type="ARBA" id="ARBA00022801"/>
    </source>
</evidence>
<feature type="region of interest" description="Disordered" evidence="3">
    <location>
        <begin position="200"/>
        <end position="268"/>
    </location>
</feature>
<feature type="region of interest" description="Disordered" evidence="3">
    <location>
        <begin position="1"/>
        <end position="23"/>
    </location>
</feature>
<dbReference type="PRINTS" id="PR00834">
    <property type="entry name" value="PROTEASES2C"/>
</dbReference>
<evidence type="ECO:0000256" key="1">
    <source>
        <dbReference type="ARBA" id="ARBA00022670"/>
    </source>
</evidence>
<evidence type="ECO:0000313" key="7">
    <source>
        <dbReference type="Proteomes" id="UP000237983"/>
    </source>
</evidence>
<proteinExistence type="predicted"/>
<name>A0A2T0VHJ6_9MICO</name>
<dbReference type="InterPro" id="IPR009003">
    <property type="entry name" value="Peptidase_S1_PA"/>
</dbReference>
<dbReference type="PROSITE" id="PS50106">
    <property type="entry name" value="PDZ"/>
    <property type="match status" value="1"/>
</dbReference>
<dbReference type="GO" id="GO:0006508">
    <property type="term" value="P:proteolysis"/>
    <property type="evidence" value="ECO:0007669"/>
    <property type="project" value="UniProtKB-KW"/>
</dbReference>
<dbReference type="GO" id="GO:0004252">
    <property type="term" value="F:serine-type endopeptidase activity"/>
    <property type="evidence" value="ECO:0007669"/>
    <property type="project" value="InterPro"/>
</dbReference>
<dbReference type="Gene3D" id="2.40.10.120">
    <property type="match status" value="1"/>
</dbReference>
<dbReference type="PANTHER" id="PTHR43343">
    <property type="entry name" value="PEPTIDASE S12"/>
    <property type="match status" value="1"/>
</dbReference>
<dbReference type="PROSITE" id="PS00135">
    <property type="entry name" value="TRYPSIN_SER"/>
    <property type="match status" value="1"/>
</dbReference>
<keyword evidence="1 6" id="KW-0645">Protease</keyword>
<dbReference type="InterPro" id="IPR051201">
    <property type="entry name" value="Chloro_Bact_Ser_Proteases"/>
</dbReference>
<reference evidence="6 7" key="1">
    <citation type="submission" date="2018-03" db="EMBL/GenBank/DDBJ databases">
        <title>Genomic Encyclopedia of Type Strains, Phase III (KMG-III): the genomes of soil and plant-associated and newly described type strains.</title>
        <authorList>
            <person name="Whitman W."/>
        </authorList>
    </citation>
    <scope>NUCLEOTIDE SEQUENCE [LARGE SCALE GENOMIC DNA]</scope>
    <source>
        <strain evidence="6 7">CGMCC 1.12484</strain>
    </source>
</reference>
<evidence type="ECO:0000313" key="6">
    <source>
        <dbReference type="EMBL" id="PRY69688.1"/>
    </source>
</evidence>
<feature type="compositionally biased region" description="Low complexity" evidence="3">
    <location>
        <begin position="200"/>
        <end position="233"/>
    </location>
</feature>
<organism evidence="6 7">
    <name type="scientific">Glaciihabitans tibetensis</name>
    <dbReference type="NCBI Taxonomy" id="1266600"/>
    <lineage>
        <taxon>Bacteria</taxon>
        <taxon>Bacillati</taxon>
        <taxon>Actinomycetota</taxon>
        <taxon>Actinomycetes</taxon>
        <taxon>Micrococcales</taxon>
        <taxon>Microbacteriaceae</taxon>
        <taxon>Glaciihabitans</taxon>
    </lineage>
</organism>
<sequence length="566" mass="54704">MDQNNTPTEPDATPADSSAAASDAARIAAVADAEAANAVRAAEAAMARAVSARAALAQADAARAAAVNAASAQTAAAEAAAAHAAVVRASLTGAETPAAAQTDVVGAASTPQPAPVVGVTPAPPAPDAMTTQKVFYNSSPYAAPQAGAGVPPAAPTNAKPSAFRRHSVGLLVGGAAAIAIGLGGGGYALGTAITASNASTSSAITTPDTTSPDTTTPDTTTPNTTTPDTTPDTGEYLPTMPFGGSGRNPSLGQGTTGTDSSTDATAATAEQTEGVVTIVSTLYYDEATRAAGTGVILTSNGQILTNNHVIEGATSIAVTVESTGETYTATVVGTDSTNDIALLQLDDASGLDVVSTDDSELSIGDDATSVGNAEGTGDLVAAAGTITALNESITVGNEYTGAEESLSGLIEIDADVVSGDSGGPLVDADGEVVGIVTAASSGSTNITGYAIPIETALDIVSQIESGEETATVQIGLPAFLGVQLATTQQSAGVAVGGVITGTPAETAGLAAGDVITAVDGTAVSTADALSDLIAGHDAGDSVIVSYTDASGAAQQTTVTLTEGPAA</sequence>
<dbReference type="Pfam" id="PF13365">
    <property type="entry name" value="Trypsin_2"/>
    <property type="match status" value="1"/>
</dbReference>
<dbReference type="SUPFAM" id="SSF50156">
    <property type="entry name" value="PDZ domain-like"/>
    <property type="match status" value="1"/>
</dbReference>
<dbReference type="InterPro" id="IPR001478">
    <property type="entry name" value="PDZ"/>
</dbReference>
<keyword evidence="2" id="KW-0378">Hydrolase</keyword>
<dbReference type="Proteomes" id="UP000237983">
    <property type="component" value="Unassembled WGS sequence"/>
</dbReference>
<dbReference type="InterPro" id="IPR033116">
    <property type="entry name" value="TRYPSIN_SER"/>
</dbReference>
<dbReference type="Pfam" id="PF13180">
    <property type="entry name" value="PDZ_2"/>
    <property type="match status" value="1"/>
</dbReference>
<dbReference type="RefSeq" id="WP_245884596.1">
    <property type="nucleotide sequence ID" value="NZ_PVTL01000002.1"/>
</dbReference>
<dbReference type="PANTHER" id="PTHR43343:SF3">
    <property type="entry name" value="PROTEASE DO-LIKE 8, CHLOROPLASTIC"/>
    <property type="match status" value="1"/>
</dbReference>
<dbReference type="AlphaFoldDB" id="A0A2T0VHJ6"/>
<evidence type="ECO:0000256" key="3">
    <source>
        <dbReference type="SAM" id="MobiDB-lite"/>
    </source>
</evidence>
<keyword evidence="4" id="KW-0472">Membrane</keyword>
<protein>
    <submittedName>
        <fullName evidence="6">S1-C subfamily serine protease</fullName>
    </submittedName>
</protein>
<dbReference type="InterPro" id="IPR001940">
    <property type="entry name" value="Peptidase_S1C"/>
</dbReference>
<keyword evidence="7" id="KW-1185">Reference proteome</keyword>
<feature type="compositionally biased region" description="Low complexity" evidence="3">
    <location>
        <begin position="252"/>
        <end position="268"/>
    </location>
</feature>
<accession>A0A2T0VHJ6</accession>
<dbReference type="Gene3D" id="2.30.42.10">
    <property type="match status" value="1"/>
</dbReference>
<feature type="transmembrane region" description="Helical" evidence="4">
    <location>
        <begin position="168"/>
        <end position="189"/>
    </location>
</feature>
<evidence type="ECO:0000259" key="5">
    <source>
        <dbReference type="PROSITE" id="PS50106"/>
    </source>
</evidence>
<feature type="domain" description="PDZ" evidence="5">
    <location>
        <begin position="480"/>
        <end position="532"/>
    </location>
</feature>
<keyword evidence="4" id="KW-1133">Transmembrane helix</keyword>
<dbReference type="InterPro" id="IPR036034">
    <property type="entry name" value="PDZ_sf"/>
</dbReference>
<dbReference type="EMBL" id="PVTL01000002">
    <property type="protein sequence ID" value="PRY69688.1"/>
    <property type="molecule type" value="Genomic_DNA"/>
</dbReference>
<gene>
    <name evidence="6" type="ORF">B0I08_102365</name>
</gene>
<dbReference type="SUPFAM" id="SSF50494">
    <property type="entry name" value="Trypsin-like serine proteases"/>
    <property type="match status" value="1"/>
</dbReference>
<evidence type="ECO:0000256" key="4">
    <source>
        <dbReference type="SAM" id="Phobius"/>
    </source>
</evidence>